<dbReference type="Proteomes" id="UP000032679">
    <property type="component" value="Unassembled WGS sequence"/>
</dbReference>
<evidence type="ECO:0000313" key="1">
    <source>
        <dbReference type="EMBL" id="GAN53165.1"/>
    </source>
</evidence>
<gene>
    <name evidence="1" type="ORF">Tasa_007_010</name>
</gene>
<sequence length="193" mass="22259">MHVRGPEAPWRLTNGYPIVRQWGDLKRIATACGGLSVQTVSEWKRVPRRRVAAVAAALGVPPGVLRPDLHLSLIAEGEPSTLLELLLAWRMVCAARRTLQEVEKPFRVARDHEAEAKRALKKARRRYYRDKAKWEPRWLEMQQEEIATLRGRVQDVLYFRNAARKAFSDRRRWLVQTGIPLSFLNNVSSNQTL</sequence>
<dbReference type="AlphaFoldDB" id="A0A0D6MI63"/>
<dbReference type="InterPro" id="IPR010982">
    <property type="entry name" value="Lambda_DNA-bd_dom_sf"/>
</dbReference>
<dbReference type="GO" id="GO:0003677">
    <property type="term" value="F:DNA binding"/>
    <property type="evidence" value="ECO:0007669"/>
    <property type="project" value="InterPro"/>
</dbReference>
<organism evidence="1 2">
    <name type="scientific">Tanticharoenia sakaeratensis NBRC 103193</name>
    <dbReference type="NCBI Taxonomy" id="1231623"/>
    <lineage>
        <taxon>Bacteria</taxon>
        <taxon>Pseudomonadati</taxon>
        <taxon>Pseudomonadota</taxon>
        <taxon>Alphaproteobacteria</taxon>
        <taxon>Acetobacterales</taxon>
        <taxon>Acetobacteraceae</taxon>
        <taxon>Tanticharoenia</taxon>
    </lineage>
</organism>
<proteinExistence type="predicted"/>
<keyword evidence="2" id="KW-1185">Reference proteome</keyword>
<reference evidence="1 2" key="1">
    <citation type="submission" date="2012-10" db="EMBL/GenBank/DDBJ databases">
        <title>Genome sequencing of Tanticharoenia sakaeratensis NBRC 103193.</title>
        <authorList>
            <person name="Azuma Y."/>
            <person name="Hadano H."/>
            <person name="Hirakawa H."/>
            <person name="Matsushita K."/>
        </authorList>
    </citation>
    <scope>NUCLEOTIDE SEQUENCE [LARGE SCALE GENOMIC DNA]</scope>
    <source>
        <strain evidence="1 2">NBRC 103193</strain>
    </source>
</reference>
<accession>A0A0D6MI63</accession>
<dbReference type="STRING" id="1231623.Tasa_007_010"/>
<dbReference type="EMBL" id="BALE01000007">
    <property type="protein sequence ID" value="GAN53165.1"/>
    <property type="molecule type" value="Genomic_DNA"/>
</dbReference>
<dbReference type="Gene3D" id="1.10.260.40">
    <property type="entry name" value="lambda repressor-like DNA-binding domains"/>
    <property type="match status" value="1"/>
</dbReference>
<protein>
    <submittedName>
        <fullName evidence="1">Uncharacterized protein</fullName>
    </submittedName>
</protein>
<evidence type="ECO:0000313" key="2">
    <source>
        <dbReference type="Proteomes" id="UP000032679"/>
    </source>
</evidence>
<name>A0A0D6MI63_9PROT</name>
<comment type="caution">
    <text evidence="1">The sequence shown here is derived from an EMBL/GenBank/DDBJ whole genome shotgun (WGS) entry which is preliminary data.</text>
</comment>